<organism evidence="3 4">
    <name type="scientific">Pseudoxanthomonas daejeonensis</name>
    <dbReference type="NCBI Taxonomy" id="266062"/>
    <lineage>
        <taxon>Bacteria</taxon>
        <taxon>Pseudomonadati</taxon>
        <taxon>Pseudomonadota</taxon>
        <taxon>Gammaproteobacteria</taxon>
        <taxon>Lysobacterales</taxon>
        <taxon>Lysobacteraceae</taxon>
        <taxon>Pseudoxanthomonas</taxon>
    </lineage>
</organism>
<feature type="compositionally biased region" description="Low complexity" evidence="1">
    <location>
        <begin position="31"/>
        <end position="68"/>
    </location>
</feature>
<proteinExistence type="predicted"/>
<accession>A0ABQ6Z4G8</accession>
<name>A0ABQ6Z4G8_9GAMM</name>
<feature type="signal peptide" evidence="2">
    <location>
        <begin position="1"/>
        <end position="22"/>
    </location>
</feature>
<dbReference type="RefSeq" id="WP_162411141.1">
    <property type="nucleotide sequence ID" value="NZ_PDWN01000014.1"/>
</dbReference>
<protein>
    <submittedName>
        <fullName evidence="3">Uncharacterized protein</fullName>
    </submittedName>
</protein>
<evidence type="ECO:0000256" key="2">
    <source>
        <dbReference type="SAM" id="SignalP"/>
    </source>
</evidence>
<feature type="region of interest" description="Disordered" evidence="1">
    <location>
        <begin position="25"/>
        <end position="86"/>
    </location>
</feature>
<dbReference type="Proteomes" id="UP000788419">
    <property type="component" value="Unassembled WGS sequence"/>
</dbReference>
<keyword evidence="2" id="KW-0732">Signal</keyword>
<evidence type="ECO:0000313" key="3">
    <source>
        <dbReference type="EMBL" id="KAF1692846.1"/>
    </source>
</evidence>
<gene>
    <name evidence="3" type="ORF">CSC65_13590</name>
</gene>
<sequence>MKIVDSKWSLLLLAVLAGGALSACKPPEPAAPAVETPPVVAEPAEVEPAPATAPVTDPAAPATAPADATAEEEDTPHSGGDKVAPN</sequence>
<evidence type="ECO:0000256" key="1">
    <source>
        <dbReference type="SAM" id="MobiDB-lite"/>
    </source>
</evidence>
<comment type="caution">
    <text evidence="3">The sequence shown here is derived from an EMBL/GenBank/DDBJ whole genome shotgun (WGS) entry which is preliminary data.</text>
</comment>
<feature type="chain" id="PRO_5046853979" evidence="2">
    <location>
        <begin position="23"/>
        <end position="86"/>
    </location>
</feature>
<dbReference type="EMBL" id="PDWN01000014">
    <property type="protein sequence ID" value="KAF1692846.1"/>
    <property type="molecule type" value="Genomic_DNA"/>
</dbReference>
<evidence type="ECO:0000313" key="4">
    <source>
        <dbReference type="Proteomes" id="UP000788419"/>
    </source>
</evidence>
<keyword evidence="4" id="KW-1185">Reference proteome</keyword>
<reference evidence="3 4" key="1">
    <citation type="submission" date="2017-10" db="EMBL/GenBank/DDBJ databases">
        <title>Whole genome sequencing of members of genus Pseudoxanthomonas.</title>
        <authorList>
            <person name="Kumar S."/>
            <person name="Bansal K."/>
            <person name="Kaur A."/>
            <person name="Patil P."/>
            <person name="Sharma S."/>
            <person name="Patil P.B."/>
        </authorList>
    </citation>
    <scope>NUCLEOTIDE SEQUENCE [LARGE SCALE GENOMIC DNA]</scope>
    <source>
        <strain evidence="3 4">DSM 17801</strain>
    </source>
</reference>
<dbReference type="PROSITE" id="PS51257">
    <property type="entry name" value="PROKAR_LIPOPROTEIN"/>
    <property type="match status" value="1"/>
</dbReference>